<dbReference type="GO" id="GO:0005549">
    <property type="term" value="F:odorant binding"/>
    <property type="evidence" value="ECO:0007669"/>
    <property type="project" value="InterPro"/>
</dbReference>
<keyword evidence="5 10" id="KW-0552">Olfaction</keyword>
<evidence type="ECO:0000313" key="11">
    <source>
        <dbReference type="EnsemblMetazoa" id="PPAI013222-PA"/>
    </source>
</evidence>
<dbReference type="Pfam" id="PF02949">
    <property type="entry name" value="7tm_6"/>
    <property type="match status" value="1"/>
</dbReference>
<feature type="transmembrane region" description="Helical" evidence="10">
    <location>
        <begin position="69"/>
        <end position="92"/>
    </location>
</feature>
<keyword evidence="4 10" id="KW-0812">Transmembrane</keyword>
<feature type="transmembrane region" description="Helical" evidence="10">
    <location>
        <begin position="174"/>
        <end position="195"/>
    </location>
</feature>
<dbReference type="GO" id="GO:0007165">
    <property type="term" value="P:signal transduction"/>
    <property type="evidence" value="ECO:0007669"/>
    <property type="project" value="UniProtKB-KW"/>
</dbReference>
<dbReference type="EMBL" id="AJVK01009583">
    <property type="status" value="NOT_ANNOTATED_CDS"/>
    <property type="molecule type" value="Genomic_DNA"/>
</dbReference>
<dbReference type="EnsemblMetazoa" id="PPAI013222-RA">
    <property type="protein sequence ID" value="PPAI013222-PA"/>
    <property type="gene ID" value="PPAI013222"/>
</dbReference>
<evidence type="ECO:0000256" key="1">
    <source>
        <dbReference type="ARBA" id="ARBA00004651"/>
    </source>
</evidence>
<feature type="transmembrane region" description="Helical" evidence="10">
    <location>
        <begin position="286"/>
        <end position="308"/>
    </location>
</feature>
<name>A0A3F2ZEG3_PHLPP</name>
<comment type="similarity">
    <text evidence="10">Belongs to the insect chemoreceptor superfamily. Heteromeric odorant receptor channel (TC 1.A.69) family.</text>
</comment>
<evidence type="ECO:0000256" key="6">
    <source>
        <dbReference type="ARBA" id="ARBA00022989"/>
    </source>
</evidence>
<dbReference type="VEuPathDB" id="VectorBase:PPAPM1_004169"/>
<keyword evidence="8 10" id="KW-0675">Receptor</keyword>
<keyword evidence="3 10" id="KW-0716">Sensory transduction</keyword>
<organism evidence="11 12">
    <name type="scientific">Phlebotomus papatasi</name>
    <name type="common">Sandfly</name>
    <dbReference type="NCBI Taxonomy" id="29031"/>
    <lineage>
        <taxon>Eukaryota</taxon>
        <taxon>Metazoa</taxon>
        <taxon>Ecdysozoa</taxon>
        <taxon>Arthropoda</taxon>
        <taxon>Hexapoda</taxon>
        <taxon>Insecta</taxon>
        <taxon>Pterygota</taxon>
        <taxon>Neoptera</taxon>
        <taxon>Endopterygota</taxon>
        <taxon>Diptera</taxon>
        <taxon>Nematocera</taxon>
        <taxon>Psychodoidea</taxon>
        <taxon>Psychodidae</taxon>
        <taxon>Phlebotomus</taxon>
        <taxon>Phlebotomus</taxon>
    </lineage>
</organism>
<dbReference type="InterPro" id="IPR004117">
    <property type="entry name" value="7tm6_olfct_rcpt"/>
</dbReference>
<dbReference type="PANTHER" id="PTHR21137">
    <property type="entry name" value="ODORANT RECEPTOR"/>
    <property type="match status" value="1"/>
</dbReference>
<comment type="caution">
    <text evidence="10">Lacks conserved residue(s) required for the propagation of feature annotation.</text>
</comment>
<evidence type="ECO:0000256" key="8">
    <source>
        <dbReference type="ARBA" id="ARBA00023170"/>
    </source>
</evidence>
<proteinExistence type="inferred from homology"/>
<evidence type="ECO:0000256" key="2">
    <source>
        <dbReference type="ARBA" id="ARBA00022475"/>
    </source>
</evidence>
<dbReference type="AlphaFoldDB" id="A0A3F2ZEG3"/>
<evidence type="ECO:0000256" key="5">
    <source>
        <dbReference type="ARBA" id="ARBA00022725"/>
    </source>
</evidence>
<keyword evidence="9 10" id="KW-0807">Transducer</keyword>
<evidence type="ECO:0000256" key="10">
    <source>
        <dbReference type="RuleBase" id="RU351113"/>
    </source>
</evidence>
<keyword evidence="6 10" id="KW-1133">Transmembrane helix</keyword>
<dbReference type="Proteomes" id="UP000092462">
    <property type="component" value="Unassembled WGS sequence"/>
</dbReference>
<keyword evidence="7 10" id="KW-0472">Membrane</keyword>
<keyword evidence="2" id="KW-1003">Cell membrane</keyword>
<feature type="transmembrane region" description="Helical" evidence="10">
    <location>
        <begin position="136"/>
        <end position="154"/>
    </location>
</feature>
<evidence type="ECO:0000256" key="4">
    <source>
        <dbReference type="ARBA" id="ARBA00022692"/>
    </source>
</evidence>
<evidence type="ECO:0000256" key="7">
    <source>
        <dbReference type="ARBA" id="ARBA00023136"/>
    </source>
</evidence>
<dbReference type="PANTHER" id="PTHR21137:SF35">
    <property type="entry name" value="ODORANT RECEPTOR 19A-RELATED"/>
    <property type="match status" value="1"/>
</dbReference>
<sequence>MLQIYHSRLKKIISFFFTAWRLDFLPKSKWGFLNLLKLSVYPIFAAFGLFCVTWHLFVQIEDYSDLIDVAFTCTFVVGLYQDLMIYTVIAVYNKKRIMEIFEYFENLLILKDPLMFDLRQKHFEIITKIGQMCAKYFLAGTFAAWIEIVAYNLLRSDFVSPMLMYIPGLPKESPYYQSCNVIFQLLLFLFGYELIMFSDVIIMITIICCQAELEAIAELFSILNDETVAANEAGLIIKTAHYHHRILADQANKLTMAFWHIFLQKLMTIMLYLCTMLLTFQAVNEIPIAALLSIIVMMSEGLILCYFGQILRDSSEKMAQSIYMTKWYEMKTRDQKDMLMLMMRFSYPVKIETFGFGTVSLFTFLQICKASASYAAILYTVFN</sequence>
<dbReference type="GO" id="GO:0005886">
    <property type="term" value="C:plasma membrane"/>
    <property type="evidence" value="ECO:0007669"/>
    <property type="project" value="UniProtKB-SubCell"/>
</dbReference>
<reference evidence="11" key="1">
    <citation type="submission" date="2022-08" db="UniProtKB">
        <authorList>
            <consortium name="EnsemblMetazoa"/>
        </authorList>
    </citation>
    <scope>IDENTIFICATION</scope>
    <source>
        <strain evidence="11">Israel</strain>
    </source>
</reference>
<evidence type="ECO:0000256" key="3">
    <source>
        <dbReference type="ARBA" id="ARBA00022606"/>
    </source>
</evidence>
<feature type="transmembrane region" description="Helical" evidence="10">
    <location>
        <begin position="257"/>
        <end position="280"/>
    </location>
</feature>
<accession>A0A3F2ZEG3</accession>
<dbReference type="VEuPathDB" id="VectorBase:PPAI013222"/>
<evidence type="ECO:0000313" key="12">
    <source>
        <dbReference type="Proteomes" id="UP000092462"/>
    </source>
</evidence>
<feature type="transmembrane region" description="Helical" evidence="10">
    <location>
        <begin position="35"/>
        <end position="57"/>
    </location>
</feature>
<comment type="subcellular location">
    <subcellularLocation>
        <location evidence="1 10">Cell membrane</location>
        <topology evidence="1 10">Multi-pass membrane protein</topology>
    </subcellularLocation>
</comment>
<keyword evidence="12" id="KW-1185">Reference proteome</keyword>
<dbReference type="GO" id="GO:0004984">
    <property type="term" value="F:olfactory receptor activity"/>
    <property type="evidence" value="ECO:0007669"/>
    <property type="project" value="InterPro"/>
</dbReference>
<evidence type="ECO:0000256" key="9">
    <source>
        <dbReference type="ARBA" id="ARBA00023224"/>
    </source>
</evidence>
<protein>
    <recommendedName>
        <fullName evidence="10">Odorant receptor</fullName>
    </recommendedName>
</protein>